<evidence type="ECO:0000313" key="2">
    <source>
        <dbReference type="EMBL" id="AIG43484.1"/>
    </source>
</evidence>
<dbReference type="InterPro" id="IPR027351">
    <property type="entry name" value="(+)RNA_virus_helicase_core_dom"/>
</dbReference>
<dbReference type="SUPFAM" id="SSF52540">
    <property type="entry name" value="P-loop containing nucleoside triphosphate hydrolases"/>
    <property type="match status" value="1"/>
</dbReference>
<dbReference type="PATRIC" id="fig|1214179.4.peg.1034"/>
<proteinExistence type="predicted"/>
<dbReference type="EMBL" id="CP008921">
    <property type="protein sequence ID" value="AIG43484.1"/>
    <property type="molecule type" value="Genomic_DNA"/>
</dbReference>
<dbReference type="Gene3D" id="3.40.50.300">
    <property type="entry name" value="P-loop containing nucleotide triphosphate hydrolases"/>
    <property type="match status" value="2"/>
</dbReference>
<gene>
    <name evidence="2" type="ORF">ID09_05350</name>
</gene>
<reference evidence="2 3" key="1">
    <citation type="journal article" date="2014" name="Genome Announc.">
        <title>Whole-Genome Sequence of Streptococcus suis Serotype 4 Reference Strain 6407.</title>
        <authorList>
            <person name="Wang K."/>
            <person name="Chen J."/>
            <person name="Yao H."/>
            <person name="Lu C."/>
        </authorList>
    </citation>
    <scope>NUCLEOTIDE SEQUENCE [LARGE SCALE GENOMIC DNA]</scope>
    <source>
        <strain evidence="2">6407</strain>
    </source>
</reference>
<evidence type="ECO:0000313" key="3">
    <source>
        <dbReference type="Proteomes" id="UP000028185"/>
    </source>
</evidence>
<keyword evidence="2" id="KW-0067">ATP-binding</keyword>
<evidence type="ECO:0000259" key="1">
    <source>
        <dbReference type="Pfam" id="PF01443"/>
    </source>
</evidence>
<dbReference type="Pfam" id="PF01443">
    <property type="entry name" value="Viral_helicase1"/>
    <property type="match status" value="1"/>
</dbReference>
<keyword evidence="2" id="KW-0347">Helicase</keyword>
<protein>
    <submittedName>
        <fullName evidence="2">RNA helicase</fullName>
    </submittedName>
</protein>
<dbReference type="InterPro" id="IPR027417">
    <property type="entry name" value="P-loop_NTPase"/>
</dbReference>
<keyword evidence="2" id="KW-0378">Hydrolase</keyword>
<dbReference type="RefSeq" id="WP_024390646.1">
    <property type="nucleotide sequence ID" value="NZ_ALLE01000017.1"/>
</dbReference>
<dbReference type="Proteomes" id="UP000028185">
    <property type="component" value="Chromosome"/>
</dbReference>
<dbReference type="HOGENOM" id="CLU_064676_1_0_9"/>
<name>A0A075SGT3_STRSU</name>
<dbReference type="GO" id="GO:0005524">
    <property type="term" value="F:ATP binding"/>
    <property type="evidence" value="ECO:0007669"/>
    <property type="project" value="InterPro"/>
</dbReference>
<feature type="domain" description="(+)RNA virus helicase C-terminal" evidence="1">
    <location>
        <begin position="138"/>
        <end position="337"/>
    </location>
</feature>
<keyword evidence="2" id="KW-0547">Nucleotide-binding</keyword>
<accession>A0A075SGT3</accession>
<dbReference type="GO" id="GO:0004386">
    <property type="term" value="F:helicase activity"/>
    <property type="evidence" value="ECO:0007669"/>
    <property type="project" value="UniProtKB-KW"/>
</dbReference>
<sequence length="348" mass="40181">MDNKRLIHAVAGSGKTTKIIESIAPQKRNLIITYTETNQNTIRAKLIDKLGYIPESTFIFGVFEFLYSFCLVPYLGKRPKGINFEYETQGQFDNNSIDAAGRVIQNQLSKSLIRGTLIYNRSKIPFDNSYLERIDKFFDCIYVDECQDFESDDFDWLLSLSKLSADVLLLGDFYQKTFKTSRRGNKGKGIHSSFENWLKVISDSGFKIDLSSLSKSYRCPKIVCDFIVESLDIEISSQKKENQTTKILFIDSQDKIESIMTDDSIMKLFYQKSYDYDCKSQNWGDSKGSEYENVCVVLNPTTYKLFLANRLNELPSQTKSKFYVACTRTRGNLYFVNQKDLTDFKKIK</sequence>
<organism evidence="2 3">
    <name type="scientific">Streptococcus suis 6407</name>
    <dbReference type="NCBI Taxonomy" id="1214179"/>
    <lineage>
        <taxon>Bacteria</taxon>
        <taxon>Bacillati</taxon>
        <taxon>Bacillota</taxon>
        <taxon>Bacilli</taxon>
        <taxon>Lactobacillales</taxon>
        <taxon>Streptococcaceae</taxon>
        <taxon>Streptococcus</taxon>
    </lineage>
</organism>
<dbReference type="AlphaFoldDB" id="A0A075SGT3"/>